<feature type="coiled-coil region" evidence="2">
    <location>
        <begin position="41"/>
        <end position="75"/>
    </location>
</feature>
<comment type="caution">
    <text evidence="4">The sequence shown here is derived from an EMBL/GenBank/DDBJ whole genome shotgun (WGS) entry which is preliminary data.</text>
</comment>
<organism evidence="4 5">
    <name type="scientific">Blepharisma stoltei</name>
    <dbReference type="NCBI Taxonomy" id="1481888"/>
    <lineage>
        <taxon>Eukaryota</taxon>
        <taxon>Sar</taxon>
        <taxon>Alveolata</taxon>
        <taxon>Ciliophora</taxon>
        <taxon>Postciliodesmatophora</taxon>
        <taxon>Heterotrichea</taxon>
        <taxon>Heterotrichida</taxon>
        <taxon>Blepharismidae</taxon>
        <taxon>Blepharisma</taxon>
    </lineage>
</organism>
<dbReference type="PROSITE" id="PS50157">
    <property type="entry name" value="ZINC_FINGER_C2H2_2"/>
    <property type="match status" value="1"/>
</dbReference>
<reference evidence="4" key="1">
    <citation type="submission" date="2021-09" db="EMBL/GenBank/DDBJ databases">
        <authorList>
            <consortium name="AG Swart"/>
            <person name="Singh M."/>
            <person name="Singh A."/>
            <person name="Seah K."/>
            <person name="Emmerich C."/>
        </authorList>
    </citation>
    <scope>NUCLEOTIDE SEQUENCE</scope>
    <source>
        <strain evidence="4">ATCC30299</strain>
    </source>
</reference>
<proteinExistence type="predicted"/>
<dbReference type="GO" id="GO:0008270">
    <property type="term" value="F:zinc ion binding"/>
    <property type="evidence" value="ECO:0007669"/>
    <property type="project" value="UniProtKB-KW"/>
</dbReference>
<feature type="domain" description="C2H2-type" evidence="3">
    <location>
        <begin position="88"/>
        <end position="112"/>
    </location>
</feature>
<keyword evidence="1" id="KW-0863">Zinc-finger</keyword>
<dbReference type="Proteomes" id="UP001162131">
    <property type="component" value="Unassembled WGS sequence"/>
</dbReference>
<keyword evidence="5" id="KW-1185">Reference proteome</keyword>
<sequence>MEKASENKLSSYFVPLTQDQIKNEDENIDYYDEYCKLYVYNLLLKQKIDELAVEKDRFQKRLSNLEESLSNGKKKRHRRTADKIERHYTCPICGKSYGSEASVNNHVKLKHS</sequence>
<evidence type="ECO:0000256" key="1">
    <source>
        <dbReference type="PROSITE-ProRule" id="PRU00042"/>
    </source>
</evidence>
<evidence type="ECO:0000313" key="5">
    <source>
        <dbReference type="Proteomes" id="UP001162131"/>
    </source>
</evidence>
<name>A0AAU9IMU9_9CILI</name>
<dbReference type="AlphaFoldDB" id="A0AAU9IMU9"/>
<dbReference type="SMART" id="SM00355">
    <property type="entry name" value="ZnF_C2H2"/>
    <property type="match status" value="1"/>
</dbReference>
<dbReference type="PROSITE" id="PS00028">
    <property type="entry name" value="ZINC_FINGER_C2H2_1"/>
    <property type="match status" value="1"/>
</dbReference>
<keyword evidence="1" id="KW-0862">Zinc</keyword>
<keyword evidence="1" id="KW-0479">Metal-binding</keyword>
<protein>
    <recommendedName>
        <fullName evidence="3">C2H2-type domain-containing protein</fullName>
    </recommendedName>
</protein>
<dbReference type="Gene3D" id="3.30.160.60">
    <property type="entry name" value="Classic Zinc Finger"/>
    <property type="match status" value="1"/>
</dbReference>
<gene>
    <name evidence="4" type="ORF">BSTOLATCC_MIC12871</name>
</gene>
<keyword evidence="2" id="KW-0175">Coiled coil</keyword>
<dbReference type="InterPro" id="IPR013087">
    <property type="entry name" value="Znf_C2H2_type"/>
</dbReference>
<evidence type="ECO:0000313" key="4">
    <source>
        <dbReference type="EMBL" id="CAG9315096.1"/>
    </source>
</evidence>
<accession>A0AAU9IMU9</accession>
<dbReference type="EMBL" id="CAJZBQ010000013">
    <property type="protein sequence ID" value="CAG9315096.1"/>
    <property type="molecule type" value="Genomic_DNA"/>
</dbReference>
<evidence type="ECO:0000256" key="2">
    <source>
        <dbReference type="SAM" id="Coils"/>
    </source>
</evidence>
<evidence type="ECO:0000259" key="3">
    <source>
        <dbReference type="PROSITE" id="PS50157"/>
    </source>
</evidence>